<keyword evidence="6 7" id="KW-0676">Redox-active center</keyword>
<evidence type="ECO:0000256" key="4">
    <source>
        <dbReference type="ARBA" id="ARBA00022764"/>
    </source>
</evidence>
<gene>
    <name evidence="9" type="ORF">EDC63_11133</name>
</gene>
<dbReference type="CDD" id="cd03020">
    <property type="entry name" value="DsbA_DsbC_DsbG"/>
    <property type="match status" value="1"/>
</dbReference>
<feature type="domain" description="Thioredoxin" evidence="8">
    <location>
        <begin position="76"/>
        <end position="236"/>
    </location>
</feature>
<evidence type="ECO:0000313" key="10">
    <source>
        <dbReference type="Proteomes" id="UP000295367"/>
    </source>
</evidence>
<comment type="subcellular location">
    <subcellularLocation>
        <location evidence="1 7">Periplasm</location>
    </subcellularLocation>
</comment>
<dbReference type="SUPFAM" id="SSF54423">
    <property type="entry name" value="DsbC/DsbG N-terminal domain-like"/>
    <property type="match status" value="1"/>
</dbReference>
<dbReference type="InterPro" id="IPR018950">
    <property type="entry name" value="DiS-bond_isomerase_DsbC/G_N"/>
</dbReference>
<dbReference type="InterPro" id="IPR012336">
    <property type="entry name" value="Thioredoxin-like_fold"/>
</dbReference>
<dbReference type="SUPFAM" id="SSF52833">
    <property type="entry name" value="Thioredoxin-like"/>
    <property type="match status" value="1"/>
</dbReference>
<name>A0A4V2W1M3_9PROT</name>
<sequence>MLKKIFAIALPVFLLACSAQADEAAIKKTMQERYGVEVQSITKIPIKGMYEIVVDGQILYADEKANYFIAGALVETKSKANLTEARMQDLLKVDFNTLPLDLAIKIVKGNGKRKLVVFSDPDCPFCRKLEKEMEGLNNVTIYTFLFPIASLHPNAGERAKAVWCSPDRAKAWTDLMLNGIEPKNVATCNTPLDKIAELGGKLKVNGTPALIFANGRRVPGALPASQIEKYLNEASAK</sequence>
<keyword evidence="4 7" id="KW-0574">Periplasm</keyword>
<comment type="function">
    <text evidence="7">Required for disulfide bond formation in some periplasmic proteins. Acts by transferring its disulfide bond to other proteins and is reduced in the process.</text>
</comment>
<feature type="chain" id="PRO_5021044364" description="Thiol:disulfide interchange protein" evidence="7">
    <location>
        <begin position="22"/>
        <end position="237"/>
    </location>
</feature>
<evidence type="ECO:0000256" key="5">
    <source>
        <dbReference type="ARBA" id="ARBA00023157"/>
    </source>
</evidence>
<dbReference type="Gene3D" id="3.10.450.70">
    <property type="entry name" value="Disulphide bond isomerase, DsbC/G, N-terminal"/>
    <property type="match status" value="1"/>
</dbReference>
<evidence type="ECO:0000256" key="2">
    <source>
        <dbReference type="ARBA" id="ARBA00009813"/>
    </source>
</evidence>
<keyword evidence="10" id="KW-1185">Reference proteome</keyword>
<dbReference type="InterPro" id="IPR036249">
    <property type="entry name" value="Thioredoxin-like_sf"/>
</dbReference>
<dbReference type="OrthoDB" id="12976at2"/>
<evidence type="ECO:0000256" key="7">
    <source>
        <dbReference type="RuleBase" id="RU364038"/>
    </source>
</evidence>
<dbReference type="GO" id="GO:0042597">
    <property type="term" value="C:periplasmic space"/>
    <property type="evidence" value="ECO:0007669"/>
    <property type="project" value="UniProtKB-SubCell"/>
</dbReference>
<dbReference type="RefSeq" id="WP_124946161.1">
    <property type="nucleotide sequence ID" value="NZ_BHVT01000027.1"/>
</dbReference>
<dbReference type="InterPro" id="IPR051470">
    <property type="entry name" value="Thiol:disulfide_interchange"/>
</dbReference>
<comment type="caution">
    <text evidence="9">The sequence shown here is derived from an EMBL/GenBank/DDBJ whole genome shotgun (WGS) entry which is preliminary data.</text>
</comment>
<dbReference type="Pfam" id="PF10411">
    <property type="entry name" value="DsbC_N"/>
    <property type="match status" value="1"/>
</dbReference>
<dbReference type="AlphaFoldDB" id="A0A4V2W1M3"/>
<dbReference type="PROSITE" id="PS51352">
    <property type="entry name" value="THIOREDOXIN_2"/>
    <property type="match status" value="1"/>
</dbReference>
<keyword evidence="3 7" id="KW-0732">Signal</keyword>
<dbReference type="InterPro" id="IPR013766">
    <property type="entry name" value="Thioredoxin_domain"/>
</dbReference>
<dbReference type="PANTHER" id="PTHR35272:SF3">
    <property type="entry name" value="THIOL:DISULFIDE INTERCHANGE PROTEIN DSBC"/>
    <property type="match status" value="1"/>
</dbReference>
<dbReference type="PANTHER" id="PTHR35272">
    <property type="entry name" value="THIOL:DISULFIDE INTERCHANGE PROTEIN DSBC-RELATED"/>
    <property type="match status" value="1"/>
</dbReference>
<dbReference type="InterPro" id="IPR033954">
    <property type="entry name" value="DiS-bond_Isoase_DsbC/G"/>
</dbReference>
<dbReference type="EMBL" id="SMCO01000011">
    <property type="protein sequence ID" value="TCV84689.1"/>
    <property type="molecule type" value="Genomic_DNA"/>
</dbReference>
<reference evidence="9 10" key="1">
    <citation type="submission" date="2019-03" db="EMBL/GenBank/DDBJ databases">
        <title>Genomic Encyclopedia of Type Strains, Phase IV (KMG-IV): sequencing the most valuable type-strain genomes for metagenomic binning, comparative biology and taxonomic classification.</title>
        <authorList>
            <person name="Goeker M."/>
        </authorList>
    </citation>
    <scope>NUCLEOTIDE SEQUENCE [LARGE SCALE GENOMIC DNA]</scope>
    <source>
        <strain evidence="9 10">DSM 100309</strain>
    </source>
</reference>
<proteinExistence type="inferred from homology"/>
<dbReference type="PROSITE" id="PS51257">
    <property type="entry name" value="PROKAR_LIPOPROTEIN"/>
    <property type="match status" value="1"/>
</dbReference>
<dbReference type="InterPro" id="IPR009094">
    <property type="entry name" value="DiS-bond_isomerase_DsbC/G_N_sf"/>
</dbReference>
<dbReference type="Gene3D" id="3.40.30.10">
    <property type="entry name" value="Glutaredoxin"/>
    <property type="match status" value="1"/>
</dbReference>
<comment type="similarity">
    <text evidence="2 7">Belongs to the thioredoxin family. DsbC subfamily.</text>
</comment>
<accession>A0A4V2W1M3</accession>
<evidence type="ECO:0000256" key="1">
    <source>
        <dbReference type="ARBA" id="ARBA00004418"/>
    </source>
</evidence>
<dbReference type="Proteomes" id="UP000295367">
    <property type="component" value="Unassembled WGS sequence"/>
</dbReference>
<evidence type="ECO:0000313" key="9">
    <source>
        <dbReference type="EMBL" id="TCV84689.1"/>
    </source>
</evidence>
<evidence type="ECO:0000256" key="3">
    <source>
        <dbReference type="ARBA" id="ARBA00022729"/>
    </source>
</evidence>
<feature type="signal peptide" evidence="7">
    <location>
        <begin position="1"/>
        <end position="21"/>
    </location>
</feature>
<evidence type="ECO:0000256" key="6">
    <source>
        <dbReference type="ARBA" id="ARBA00023284"/>
    </source>
</evidence>
<evidence type="ECO:0000259" key="8">
    <source>
        <dbReference type="PROSITE" id="PS51352"/>
    </source>
</evidence>
<protein>
    <recommendedName>
        <fullName evidence="7">Thiol:disulfide interchange protein</fullName>
    </recommendedName>
</protein>
<dbReference type="Pfam" id="PF13098">
    <property type="entry name" value="Thioredoxin_2"/>
    <property type="match status" value="1"/>
</dbReference>
<keyword evidence="5" id="KW-1015">Disulfide bond</keyword>
<organism evidence="9 10">
    <name type="scientific">Sulfurirhabdus autotrophica</name>
    <dbReference type="NCBI Taxonomy" id="1706046"/>
    <lineage>
        <taxon>Bacteria</taxon>
        <taxon>Pseudomonadati</taxon>
        <taxon>Pseudomonadota</taxon>
        <taxon>Betaproteobacteria</taxon>
        <taxon>Nitrosomonadales</taxon>
        <taxon>Sulfuricellaceae</taxon>
        <taxon>Sulfurirhabdus</taxon>
    </lineage>
</organism>